<dbReference type="GO" id="GO:0016301">
    <property type="term" value="F:kinase activity"/>
    <property type="evidence" value="ECO:0007669"/>
    <property type="project" value="UniProtKB-KW"/>
</dbReference>
<dbReference type="GO" id="GO:0005737">
    <property type="term" value="C:cytoplasm"/>
    <property type="evidence" value="ECO:0007669"/>
    <property type="project" value="UniProtKB-SubCell"/>
</dbReference>
<dbReference type="SUPFAM" id="SSF52540">
    <property type="entry name" value="P-loop containing nucleoside triphosphate hydrolases"/>
    <property type="match status" value="1"/>
</dbReference>
<dbReference type="Gene3D" id="3.40.50.300">
    <property type="entry name" value="P-loop containing nucleotide triphosphate hydrolases"/>
    <property type="match status" value="1"/>
</dbReference>
<keyword evidence="3 6" id="KW-0547">Nucleotide-binding</keyword>
<dbReference type="EMBL" id="CAJNAQ010000001">
    <property type="protein sequence ID" value="CAE6484754.1"/>
    <property type="molecule type" value="Genomic_DNA"/>
</dbReference>
<dbReference type="GO" id="GO:0006220">
    <property type="term" value="P:pyrimidine nucleotide metabolic process"/>
    <property type="evidence" value="ECO:0007669"/>
    <property type="project" value="UniProtKB-UniRule"/>
</dbReference>
<keyword evidence="2 6" id="KW-0808">Transferase</keyword>
<evidence type="ECO:0000256" key="3">
    <source>
        <dbReference type="ARBA" id="ARBA00022741"/>
    </source>
</evidence>
<dbReference type="InterPro" id="IPR011892">
    <property type="entry name" value="Cyt_kin_arch"/>
</dbReference>
<comment type="catalytic activity">
    <reaction evidence="6">
        <text>dCMP + ATP = dCDP + ADP</text>
        <dbReference type="Rhea" id="RHEA:25094"/>
        <dbReference type="ChEBI" id="CHEBI:30616"/>
        <dbReference type="ChEBI" id="CHEBI:57566"/>
        <dbReference type="ChEBI" id="CHEBI:58593"/>
        <dbReference type="ChEBI" id="CHEBI:456216"/>
        <dbReference type="EC" id="2.7.4.25"/>
    </reaction>
</comment>
<evidence type="ECO:0000256" key="5">
    <source>
        <dbReference type="ARBA" id="ARBA00022840"/>
    </source>
</evidence>
<evidence type="ECO:0000256" key="4">
    <source>
        <dbReference type="ARBA" id="ARBA00022777"/>
    </source>
</evidence>
<keyword evidence="5 6" id="KW-0067">ATP-binding</keyword>
<evidence type="ECO:0000256" key="2">
    <source>
        <dbReference type="ARBA" id="ARBA00022679"/>
    </source>
</evidence>
<proteinExistence type="inferred from homology"/>
<evidence type="ECO:0000256" key="6">
    <source>
        <dbReference type="HAMAP-Rule" id="MF_00239"/>
    </source>
</evidence>
<dbReference type="RefSeq" id="WP_205097483.1">
    <property type="nucleotide sequence ID" value="NZ_CAJNAQ010000001.1"/>
</dbReference>
<dbReference type="GO" id="GO:0005524">
    <property type="term" value="F:ATP binding"/>
    <property type="evidence" value="ECO:0007669"/>
    <property type="project" value="UniProtKB-UniRule"/>
</dbReference>
<comment type="caution">
    <text evidence="7">The sequence shown here is derived from an EMBL/GenBank/DDBJ whole genome shotgun (WGS) entry which is preliminary data.</text>
</comment>
<name>A0A812ET41_9ARCH</name>
<protein>
    <recommendedName>
        <fullName evidence="6">Cytidylate kinase</fullName>
        <shortName evidence="6">CK</shortName>
        <ecNumber evidence="6">2.7.4.25</ecNumber>
    </recommendedName>
    <alternativeName>
        <fullName evidence="6">Cytidine monophosphate kinase</fullName>
        <shortName evidence="6">CMP kinase</shortName>
    </alternativeName>
</protein>
<comment type="similarity">
    <text evidence="6">Belongs to the cytidylate kinase family. Type 2 subfamily.</text>
</comment>
<accession>A0A812ET41</accession>
<dbReference type="Proteomes" id="UP000655759">
    <property type="component" value="Unassembled WGS sequence"/>
</dbReference>
<keyword evidence="4 6" id="KW-0418">Kinase</keyword>
<dbReference type="AlphaFoldDB" id="A0A812ET41"/>
<comment type="caution">
    <text evidence="6">Lacks conserved residue(s) required for the propagation of feature annotation.</text>
</comment>
<dbReference type="EC" id="2.7.4.25" evidence="6"/>
<comment type="subcellular location">
    <subcellularLocation>
        <location evidence="6">Cytoplasm</location>
    </subcellularLocation>
</comment>
<dbReference type="HAMAP" id="MF_00239">
    <property type="entry name" value="Cytidyl_kinase_type2"/>
    <property type="match status" value="1"/>
</dbReference>
<sequence length="186" mass="21224">MPKSIIVSGPPAIGKTTVSKGLAKEFGMQSLSGGDVLKELAKEQGFKTERDDWWDTKDGMKFLDQRKDNYEFDRKVDERLKEIFLKGNVVITSYTLPWLVKGGIKIWLGGSRRISAERMQTRDNMSHSEAFEIVKKRYDENKMLYKKLYGFDFGDDLSVFDIVIDTDGLDAKTVLNMAIQKARALL</sequence>
<gene>
    <name evidence="6 7" type="primary">cmk</name>
    <name evidence="7" type="ORF">NUZ5A_10062</name>
</gene>
<dbReference type="InterPro" id="IPR027417">
    <property type="entry name" value="P-loop_NTPase"/>
</dbReference>
<comment type="catalytic activity">
    <reaction evidence="6">
        <text>CMP + ATP = CDP + ADP</text>
        <dbReference type="Rhea" id="RHEA:11600"/>
        <dbReference type="ChEBI" id="CHEBI:30616"/>
        <dbReference type="ChEBI" id="CHEBI:58069"/>
        <dbReference type="ChEBI" id="CHEBI:60377"/>
        <dbReference type="ChEBI" id="CHEBI:456216"/>
        <dbReference type="EC" id="2.7.4.25"/>
    </reaction>
</comment>
<dbReference type="GO" id="GO:0016776">
    <property type="term" value="F:phosphotransferase activity, phosphate group as acceptor"/>
    <property type="evidence" value="ECO:0007669"/>
    <property type="project" value="InterPro"/>
</dbReference>
<evidence type="ECO:0000313" key="8">
    <source>
        <dbReference type="Proteomes" id="UP000655759"/>
    </source>
</evidence>
<evidence type="ECO:0000256" key="1">
    <source>
        <dbReference type="ARBA" id="ARBA00022490"/>
    </source>
</evidence>
<keyword evidence="1 6" id="KW-0963">Cytoplasm</keyword>
<evidence type="ECO:0000313" key="7">
    <source>
        <dbReference type="EMBL" id="CAE6484754.1"/>
    </source>
</evidence>
<dbReference type="NCBIfam" id="TIGR02173">
    <property type="entry name" value="cyt_kin_arch"/>
    <property type="match status" value="1"/>
</dbReference>
<dbReference type="Pfam" id="PF13189">
    <property type="entry name" value="Cytidylate_kin2"/>
    <property type="match status" value="1"/>
</dbReference>
<reference evidence="7" key="1">
    <citation type="submission" date="2021-02" db="EMBL/GenBank/DDBJ databases">
        <authorList>
            <person name="Han P."/>
        </authorList>
    </citation>
    <scope>NUCLEOTIDE SEQUENCE</scope>
    <source>
        <strain evidence="7">Candidatus Nitrosotenuis uzonensis 5A</strain>
    </source>
</reference>
<organism evidence="7 8">
    <name type="scientific">Candidatus Nitrosotenuis uzonensis</name>
    <dbReference type="NCBI Taxonomy" id="1407055"/>
    <lineage>
        <taxon>Archaea</taxon>
        <taxon>Nitrososphaerota</taxon>
        <taxon>Candidatus Nitrosotenuis</taxon>
    </lineage>
</organism>